<protein>
    <recommendedName>
        <fullName evidence="6">MYND-type domain-containing protein</fullName>
    </recommendedName>
</protein>
<dbReference type="PROSITE" id="PS50865">
    <property type="entry name" value="ZF_MYND_2"/>
    <property type="match status" value="1"/>
</dbReference>
<evidence type="ECO:0000256" key="4">
    <source>
        <dbReference type="PROSITE-ProRule" id="PRU00134"/>
    </source>
</evidence>
<dbReference type="Gene3D" id="6.10.140.2220">
    <property type="match status" value="1"/>
</dbReference>
<evidence type="ECO:0000313" key="8">
    <source>
        <dbReference type="Proteomes" id="UP000799302"/>
    </source>
</evidence>
<evidence type="ECO:0000256" key="2">
    <source>
        <dbReference type="ARBA" id="ARBA00022771"/>
    </source>
</evidence>
<keyword evidence="1" id="KW-0479">Metal-binding</keyword>
<dbReference type="EMBL" id="MU004236">
    <property type="protein sequence ID" value="KAF2668217.1"/>
    <property type="molecule type" value="Genomic_DNA"/>
</dbReference>
<evidence type="ECO:0000313" key="7">
    <source>
        <dbReference type="EMBL" id="KAF2668217.1"/>
    </source>
</evidence>
<name>A0A6A6U9V1_9PEZI</name>
<keyword evidence="2 4" id="KW-0863">Zinc-finger</keyword>
<feature type="region of interest" description="Disordered" evidence="5">
    <location>
        <begin position="1"/>
        <end position="79"/>
    </location>
</feature>
<keyword evidence="3" id="KW-0862">Zinc</keyword>
<sequence>MAGTSFRDGQPMTRLESSGSGYFTTTPETSQISSEAAQTSPETAQTSPETTQTLSKAAQTSLQTSQQPPEGTQNTNSGGSTDVPMLSCMVCSFPTITVQCEGCRAVVYCSIHCQLFDWDNGHSHFCQLHRIGLS</sequence>
<proteinExistence type="predicted"/>
<organism evidence="7 8">
    <name type="scientific">Microthyrium microscopicum</name>
    <dbReference type="NCBI Taxonomy" id="703497"/>
    <lineage>
        <taxon>Eukaryota</taxon>
        <taxon>Fungi</taxon>
        <taxon>Dikarya</taxon>
        <taxon>Ascomycota</taxon>
        <taxon>Pezizomycotina</taxon>
        <taxon>Dothideomycetes</taxon>
        <taxon>Dothideomycetes incertae sedis</taxon>
        <taxon>Microthyriales</taxon>
        <taxon>Microthyriaceae</taxon>
        <taxon>Microthyrium</taxon>
    </lineage>
</organism>
<accession>A0A6A6U9V1</accession>
<dbReference type="Proteomes" id="UP000799302">
    <property type="component" value="Unassembled WGS sequence"/>
</dbReference>
<keyword evidence="8" id="KW-1185">Reference proteome</keyword>
<evidence type="ECO:0000256" key="3">
    <source>
        <dbReference type="ARBA" id="ARBA00022833"/>
    </source>
</evidence>
<dbReference type="SUPFAM" id="SSF144232">
    <property type="entry name" value="HIT/MYND zinc finger-like"/>
    <property type="match status" value="1"/>
</dbReference>
<dbReference type="OrthoDB" id="420187at2759"/>
<dbReference type="AlphaFoldDB" id="A0A6A6U9V1"/>
<feature type="compositionally biased region" description="Polar residues" evidence="5">
    <location>
        <begin position="15"/>
        <end position="79"/>
    </location>
</feature>
<feature type="domain" description="MYND-type" evidence="6">
    <location>
        <begin position="88"/>
        <end position="126"/>
    </location>
</feature>
<evidence type="ECO:0000256" key="5">
    <source>
        <dbReference type="SAM" id="MobiDB-lite"/>
    </source>
</evidence>
<dbReference type="Pfam" id="PF01753">
    <property type="entry name" value="zf-MYND"/>
    <property type="match status" value="1"/>
</dbReference>
<dbReference type="InterPro" id="IPR002893">
    <property type="entry name" value="Znf_MYND"/>
</dbReference>
<evidence type="ECO:0000256" key="1">
    <source>
        <dbReference type="ARBA" id="ARBA00022723"/>
    </source>
</evidence>
<evidence type="ECO:0000259" key="6">
    <source>
        <dbReference type="PROSITE" id="PS50865"/>
    </source>
</evidence>
<dbReference type="PROSITE" id="PS01360">
    <property type="entry name" value="ZF_MYND_1"/>
    <property type="match status" value="1"/>
</dbReference>
<gene>
    <name evidence="7" type="ORF">BT63DRAFT_271005</name>
</gene>
<reference evidence="7" key="1">
    <citation type="journal article" date="2020" name="Stud. Mycol.">
        <title>101 Dothideomycetes genomes: a test case for predicting lifestyles and emergence of pathogens.</title>
        <authorList>
            <person name="Haridas S."/>
            <person name="Albert R."/>
            <person name="Binder M."/>
            <person name="Bloem J."/>
            <person name="Labutti K."/>
            <person name="Salamov A."/>
            <person name="Andreopoulos B."/>
            <person name="Baker S."/>
            <person name="Barry K."/>
            <person name="Bills G."/>
            <person name="Bluhm B."/>
            <person name="Cannon C."/>
            <person name="Castanera R."/>
            <person name="Culley D."/>
            <person name="Daum C."/>
            <person name="Ezra D."/>
            <person name="Gonzalez J."/>
            <person name="Henrissat B."/>
            <person name="Kuo A."/>
            <person name="Liang C."/>
            <person name="Lipzen A."/>
            <person name="Lutzoni F."/>
            <person name="Magnuson J."/>
            <person name="Mondo S."/>
            <person name="Nolan M."/>
            <person name="Ohm R."/>
            <person name="Pangilinan J."/>
            <person name="Park H.-J."/>
            <person name="Ramirez L."/>
            <person name="Alfaro M."/>
            <person name="Sun H."/>
            <person name="Tritt A."/>
            <person name="Yoshinaga Y."/>
            <person name="Zwiers L.-H."/>
            <person name="Turgeon B."/>
            <person name="Goodwin S."/>
            <person name="Spatafora J."/>
            <person name="Crous P."/>
            <person name="Grigoriev I."/>
        </authorList>
    </citation>
    <scope>NUCLEOTIDE SEQUENCE</scope>
    <source>
        <strain evidence="7">CBS 115976</strain>
    </source>
</reference>
<dbReference type="GO" id="GO:0008270">
    <property type="term" value="F:zinc ion binding"/>
    <property type="evidence" value="ECO:0007669"/>
    <property type="project" value="UniProtKB-KW"/>
</dbReference>